<evidence type="ECO:0000256" key="1">
    <source>
        <dbReference type="ARBA" id="ARBA00004496"/>
    </source>
</evidence>
<dbReference type="GO" id="GO:0008914">
    <property type="term" value="F:leucyl-tRNA--protein transferase activity"/>
    <property type="evidence" value="ECO:0007669"/>
    <property type="project" value="UniProtKB-UniRule"/>
</dbReference>
<dbReference type="EMBL" id="LKHV01000001">
    <property type="protein sequence ID" value="KRG20215.1"/>
    <property type="molecule type" value="Genomic_DNA"/>
</dbReference>
<evidence type="ECO:0000256" key="6">
    <source>
        <dbReference type="ARBA" id="ARBA00050652"/>
    </source>
</evidence>
<reference evidence="17" key="2">
    <citation type="journal article" date="2016" name="Genome Announc.">
        <title>Draft Genome Sequences of Two Novel Amoeba-Resistant Intranuclear Bacteria, 'Candidatus Berkiella cookevillensis' and 'Candidatus Berkiella aquae'.</title>
        <authorList>
            <person name="Mehari Y.T."/>
            <person name="Arivett B.A."/>
            <person name="Farone A.L."/>
            <person name="Gunderson J.H."/>
            <person name="Farone M.B."/>
        </authorList>
    </citation>
    <scope>NUCLEOTIDE SEQUENCE</scope>
    <source>
        <strain evidence="17">CC99</strain>
    </source>
</reference>
<evidence type="ECO:0000256" key="12">
    <source>
        <dbReference type="ARBA" id="ARBA00077136"/>
    </source>
</evidence>
<evidence type="ECO:0000256" key="4">
    <source>
        <dbReference type="ARBA" id="ARBA00023315"/>
    </source>
</evidence>
<evidence type="ECO:0000256" key="8">
    <source>
        <dbReference type="ARBA" id="ARBA00054043"/>
    </source>
</evidence>
<evidence type="ECO:0000256" key="3">
    <source>
        <dbReference type="ARBA" id="ARBA00022679"/>
    </source>
</evidence>
<proteinExistence type="inferred from homology"/>
<accession>A0A0Q9YU82</accession>
<evidence type="ECO:0000313" key="18">
    <source>
        <dbReference type="Proteomes" id="UP000051494"/>
    </source>
</evidence>
<keyword evidence="3 15" id="KW-0808">Transferase</keyword>
<dbReference type="PANTHER" id="PTHR30098">
    <property type="entry name" value="LEUCYL/PHENYLALANYL-TRNA--PROTEIN TRANSFERASE"/>
    <property type="match status" value="1"/>
</dbReference>
<evidence type="ECO:0000256" key="13">
    <source>
        <dbReference type="ARBA" id="ARBA00077165"/>
    </source>
</evidence>
<dbReference type="GO" id="GO:0030163">
    <property type="term" value="P:protein catabolic process"/>
    <property type="evidence" value="ECO:0007669"/>
    <property type="project" value="UniProtKB-UniRule"/>
</dbReference>
<reference evidence="16" key="1">
    <citation type="submission" date="2015-09" db="EMBL/GenBank/DDBJ databases">
        <title>Draft Genome Sequences of Two Novel Amoeba-resistant Intranuclear Bacteria, Candidatus Berkiella cookevillensis and Candidatus Berkiella aquae.</title>
        <authorList>
            <person name="Mehari Y.T."/>
            <person name="Arivett B.A."/>
            <person name="Farone A.L."/>
            <person name="Gunderson J.H."/>
            <person name="Farone M.B."/>
        </authorList>
    </citation>
    <scope>NUCLEOTIDE SEQUENCE [LARGE SCALE GENOMIC DNA]</scope>
    <source>
        <strain evidence="16">CC99</strain>
    </source>
</reference>
<dbReference type="InterPro" id="IPR004616">
    <property type="entry name" value="Leu/Phe-tRNA_Trfase"/>
</dbReference>
<organism evidence="16">
    <name type="scientific">Candidatus Berkiella cookevillensis</name>
    <dbReference type="NCBI Taxonomy" id="437022"/>
    <lineage>
        <taxon>Bacteria</taxon>
        <taxon>Pseudomonadati</taxon>
        <taxon>Pseudomonadota</taxon>
        <taxon>Gammaproteobacteria</taxon>
        <taxon>Candidatus Berkiellales</taxon>
        <taxon>Candidatus Berkiellaceae</taxon>
        <taxon>Candidatus Berkiella</taxon>
    </lineage>
</organism>
<keyword evidence="18" id="KW-1185">Reference proteome</keyword>
<dbReference type="InterPro" id="IPR042221">
    <property type="entry name" value="Leu/Phe-tRNA_Trfase_N"/>
</dbReference>
<name>A0A0Q9YU82_9GAMM</name>
<dbReference type="PATRIC" id="fig|1590042.3.peg.453"/>
<protein>
    <recommendedName>
        <fullName evidence="11 15">Leucyl/phenylalanyl-tRNA--protein transferase</fullName>
        <ecNumber evidence="10 15">2.3.2.6</ecNumber>
    </recommendedName>
    <alternativeName>
        <fullName evidence="12 15">L/F-transferase</fullName>
    </alternativeName>
    <alternativeName>
        <fullName evidence="13 15">Leucyltransferase</fullName>
    </alternativeName>
    <alternativeName>
        <fullName evidence="14 15">Phenyalanyltransferase</fullName>
    </alternativeName>
</protein>
<evidence type="ECO:0000256" key="5">
    <source>
        <dbReference type="ARBA" id="ARBA00050607"/>
    </source>
</evidence>
<comment type="catalytic activity">
    <reaction evidence="7 15">
        <text>N-terminal L-lysyl-[protein] + L-leucyl-tRNA(Leu) = N-terminal L-leucyl-L-lysyl-[protein] + tRNA(Leu) + H(+)</text>
        <dbReference type="Rhea" id="RHEA:12340"/>
        <dbReference type="Rhea" id="RHEA-COMP:9613"/>
        <dbReference type="Rhea" id="RHEA-COMP:9622"/>
        <dbReference type="Rhea" id="RHEA-COMP:12670"/>
        <dbReference type="Rhea" id="RHEA-COMP:12671"/>
        <dbReference type="ChEBI" id="CHEBI:15378"/>
        <dbReference type="ChEBI" id="CHEBI:65249"/>
        <dbReference type="ChEBI" id="CHEBI:78442"/>
        <dbReference type="ChEBI" id="CHEBI:78494"/>
        <dbReference type="ChEBI" id="CHEBI:133043"/>
        <dbReference type="EC" id="2.3.2.6"/>
    </reaction>
</comment>
<dbReference type="RefSeq" id="WP_057623166.1">
    <property type="nucleotide sequence ID" value="NZ_LKHV02000001.1"/>
</dbReference>
<evidence type="ECO:0000313" key="16">
    <source>
        <dbReference type="EMBL" id="KRG20215.1"/>
    </source>
</evidence>
<evidence type="ECO:0000256" key="11">
    <source>
        <dbReference type="ARBA" id="ARBA00074372"/>
    </source>
</evidence>
<evidence type="ECO:0000256" key="2">
    <source>
        <dbReference type="ARBA" id="ARBA00022490"/>
    </source>
</evidence>
<evidence type="ECO:0000256" key="7">
    <source>
        <dbReference type="ARBA" id="ARBA00051538"/>
    </source>
</evidence>
<dbReference type="OrthoDB" id="9790282at2"/>
<evidence type="ECO:0000256" key="9">
    <source>
        <dbReference type="ARBA" id="ARBA00061535"/>
    </source>
</evidence>
<dbReference type="InterPro" id="IPR042203">
    <property type="entry name" value="Leu/Phe-tRNA_Trfase_C"/>
</dbReference>
<comment type="similarity">
    <text evidence="9 15">Belongs to the L/F-transferase family.</text>
</comment>
<dbReference type="Gene3D" id="3.30.70.3550">
    <property type="entry name" value="Leucyl/phenylalanyl-tRNA-protein transferase, N-terminal domain"/>
    <property type="match status" value="1"/>
</dbReference>
<reference evidence="17" key="3">
    <citation type="submission" date="2021-06" db="EMBL/GenBank/DDBJ databases">
        <title>Genomic Description and Analysis of Intracellular Bacteria, Candidatus Berkiella cookevillensis and Candidatus Berkiella aquae.</title>
        <authorList>
            <person name="Kidane D.T."/>
            <person name="Mehari Y.T."/>
            <person name="Rice F.C."/>
            <person name="Arivett B.A."/>
            <person name="Farone A.L."/>
            <person name="Berk S.G."/>
            <person name="Farone M.B."/>
        </authorList>
    </citation>
    <scope>NUCLEOTIDE SEQUENCE</scope>
    <source>
        <strain evidence="17">CC99</strain>
    </source>
</reference>
<dbReference type="Gene3D" id="3.40.630.70">
    <property type="entry name" value="Leucyl/phenylalanyl-tRNA-protein transferase, C-terminal domain"/>
    <property type="match status" value="1"/>
</dbReference>
<evidence type="ECO:0000256" key="14">
    <source>
        <dbReference type="ARBA" id="ARBA00083640"/>
    </source>
</evidence>
<evidence type="ECO:0000256" key="10">
    <source>
        <dbReference type="ARBA" id="ARBA00066767"/>
    </source>
</evidence>
<comment type="subcellular location">
    <subcellularLocation>
        <location evidence="1 15">Cytoplasm</location>
    </subcellularLocation>
</comment>
<comment type="caution">
    <text evidence="16">The sequence shown here is derived from an EMBL/GenBank/DDBJ whole genome shotgun (WGS) entry which is preliminary data.</text>
</comment>
<dbReference type="GO" id="GO:0005737">
    <property type="term" value="C:cytoplasm"/>
    <property type="evidence" value="ECO:0007669"/>
    <property type="project" value="UniProtKB-SubCell"/>
</dbReference>
<dbReference type="EMBL" id="LKHV02000001">
    <property type="protein sequence ID" value="MCS5708208.1"/>
    <property type="molecule type" value="Genomic_DNA"/>
</dbReference>
<dbReference type="AlphaFoldDB" id="A0A0Q9YU82"/>
<keyword evidence="4 15" id="KW-0012">Acyltransferase</keyword>
<dbReference type="STRING" id="437022.CC99x_00437"/>
<comment type="catalytic activity">
    <reaction evidence="6 15">
        <text>N-terminal L-arginyl-[protein] + L-leucyl-tRNA(Leu) = N-terminal L-leucyl-L-arginyl-[protein] + tRNA(Leu) + H(+)</text>
        <dbReference type="Rhea" id="RHEA:50416"/>
        <dbReference type="Rhea" id="RHEA-COMP:9613"/>
        <dbReference type="Rhea" id="RHEA-COMP:9622"/>
        <dbReference type="Rhea" id="RHEA-COMP:12672"/>
        <dbReference type="Rhea" id="RHEA-COMP:12673"/>
        <dbReference type="ChEBI" id="CHEBI:15378"/>
        <dbReference type="ChEBI" id="CHEBI:64719"/>
        <dbReference type="ChEBI" id="CHEBI:78442"/>
        <dbReference type="ChEBI" id="CHEBI:78494"/>
        <dbReference type="ChEBI" id="CHEBI:133044"/>
        <dbReference type="EC" id="2.3.2.6"/>
    </reaction>
</comment>
<dbReference type="Proteomes" id="UP000051494">
    <property type="component" value="Unassembled WGS sequence"/>
</dbReference>
<comment type="catalytic activity">
    <reaction evidence="5 15">
        <text>L-phenylalanyl-tRNA(Phe) + an N-terminal L-alpha-aminoacyl-[protein] = an N-terminal L-phenylalanyl-L-alpha-aminoacyl-[protein] + tRNA(Phe)</text>
        <dbReference type="Rhea" id="RHEA:43632"/>
        <dbReference type="Rhea" id="RHEA-COMP:9668"/>
        <dbReference type="Rhea" id="RHEA-COMP:9699"/>
        <dbReference type="Rhea" id="RHEA-COMP:10636"/>
        <dbReference type="Rhea" id="RHEA-COMP:10637"/>
        <dbReference type="ChEBI" id="CHEBI:78442"/>
        <dbReference type="ChEBI" id="CHEBI:78531"/>
        <dbReference type="ChEBI" id="CHEBI:78597"/>
        <dbReference type="ChEBI" id="CHEBI:83561"/>
        <dbReference type="EC" id="2.3.2.6"/>
    </reaction>
</comment>
<gene>
    <name evidence="15 16" type="primary">aat</name>
    <name evidence="16" type="ORF">CC99x_00437</name>
    <name evidence="17" type="ORF">CC99x_004750</name>
</gene>
<dbReference type="SUPFAM" id="SSF55729">
    <property type="entry name" value="Acyl-CoA N-acyltransferases (Nat)"/>
    <property type="match status" value="1"/>
</dbReference>
<dbReference type="InterPro" id="IPR016181">
    <property type="entry name" value="Acyl_CoA_acyltransferase"/>
</dbReference>
<keyword evidence="2 15" id="KW-0963">Cytoplasm</keyword>
<comment type="function">
    <text evidence="8 15">Functions in the N-end rule pathway of protein degradation where it conjugates Leu, Phe and, less efficiently, Met from aminoacyl-tRNAs to the N-termini of proteins containing an N-terminal arginine or lysine.</text>
</comment>
<dbReference type="Pfam" id="PF03588">
    <property type="entry name" value="Leu_Phe_trans"/>
    <property type="match status" value="1"/>
</dbReference>
<dbReference type="HAMAP" id="MF_00688">
    <property type="entry name" value="Leu_Phe_trans"/>
    <property type="match status" value="1"/>
</dbReference>
<evidence type="ECO:0000256" key="15">
    <source>
        <dbReference type="HAMAP-Rule" id="MF_00688"/>
    </source>
</evidence>
<dbReference type="FunFam" id="3.30.70.3550:FF:000001">
    <property type="entry name" value="Leucyl/phenylalanyl-tRNA--protein transferase"/>
    <property type="match status" value="1"/>
</dbReference>
<evidence type="ECO:0000313" key="17">
    <source>
        <dbReference type="EMBL" id="MCS5708208.1"/>
    </source>
</evidence>
<dbReference type="PANTHER" id="PTHR30098:SF2">
    <property type="entry name" value="LEUCYL_PHENYLALANYL-TRNA--PROTEIN TRANSFERASE"/>
    <property type="match status" value="1"/>
</dbReference>
<dbReference type="NCBIfam" id="TIGR00667">
    <property type="entry name" value="aat"/>
    <property type="match status" value="1"/>
</dbReference>
<sequence>MSLVILDAHSNLFPHPSTAHTEPNGLLAMGGDLSPERLLSAYKQGIFPWYDATTPILWWSPNPRAILRIDDLIISHSLKKILSKQNFSYHADTQFENVISACAERISTNPDLPSTWITPELKQAYIKLHKMGFAHSIEITQGSALVGGLYGVCLGRNFFGESMFHRKSNFSKVALLILAVQLKRWGFSYIDCQVGSKHLASLGAIEIERDHFLKLVQNNLAEDTHSLTGQWALDNDLLPYQKMLFK</sequence>
<dbReference type="EC" id="2.3.2.6" evidence="10 15"/>